<protein>
    <submittedName>
        <fullName evidence="1">PerC family transcriptional regulator</fullName>
    </submittedName>
</protein>
<reference evidence="1 2" key="1">
    <citation type="submission" date="2018-05" db="EMBL/GenBank/DDBJ databases">
        <title>Genomic sequencing of EHEC O26 New European Clone.</title>
        <authorList>
            <person name="Karnisova L."/>
            <person name="Nunvar J."/>
            <person name="Marejkova M."/>
            <person name="Mellmann A."/>
            <person name="Drevinek P."/>
            <person name="Blahova K."/>
            <person name="Bielaszewska M."/>
        </authorList>
    </citation>
    <scope>NUCLEOTIDE SEQUENCE [LARGE SCALE GENOMIC DNA]</scope>
    <source>
        <strain evidence="1 2">14-391</strain>
    </source>
</reference>
<dbReference type="InterPro" id="IPR024684">
    <property type="entry name" value="Tscrpt_act_PerC/SfV_Orf40"/>
</dbReference>
<dbReference type="EMBL" id="QFSS01000180">
    <property type="protein sequence ID" value="PZZ64547.1"/>
    <property type="molecule type" value="Genomic_DNA"/>
</dbReference>
<dbReference type="RefSeq" id="WP_001397052.1">
    <property type="nucleotide sequence ID" value="NZ_BLBW01000349.1"/>
</dbReference>
<proteinExistence type="predicted"/>
<dbReference type="Proteomes" id="UP000248865">
    <property type="component" value="Unassembled WGS sequence"/>
</dbReference>
<gene>
    <name evidence="1" type="ORF">DIV22_19350</name>
</gene>
<name>A0A2W7XR93_ECOLX</name>
<sequence length="98" mass="11306">AECLEKKGLYRRAAERWAKVMVQLSDDQKRKVAAQKRAECLRKARRTPVSPVNLTEIKQAVNRLHSELGMGFEERRVFRRYKGTGEQNTSGNARSKKC</sequence>
<comment type="caution">
    <text evidence="1">The sequence shown here is derived from an EMBL/GenBank/DDBJ whole genome shotgun (WGS) entry which is preliminary data.</text>
</comment>
<dbReference type="AlphaFoldDB" id="A0A2W7XR93"/>
<evidence type="ECO:0000313" key="2">
    <source>
        <dbReference type="Proteomes" id="UP000248865"/>
    </source>
</evidence>
<dbReference type="Pfam" id="PF06069">
    <property type="entry name" value="PerC"/>
    <property type="match status" value="1"/>
</dbReference>
<accession>A0A2W7XR93</accession>
<evidence type="ECO:0000313" key="1">
    <source>
        <dbReference type="EMBL" id="PZZ64547.1"/>
    </source>
</evidence>
<feature type="non-terminal residue" evidence="1">
    <location>
        <position position="1"/>
    </location>
</feature>
<organism evidence="1 2">
    <name type="scientific">Escherichia coli</name>
    <dbReference type="NCBI Taxonomy" id="562"/>
    <lineage>
        <taxon>Bacteria</taxon>
        <taxon>Pseudomonadati</taxon>
        <taxon>Pseudomonadota</taxon>
        <taxon>Gammaproteobacteria</taxon>
        <taxon>Enterobacterales</taxon>
        <taxon>Enterobacteriaceae</taxon>
        <taxon>Escherichia</taxon>
    </lineage>
</organism>